<dbReference type="Pfam" id="PF01019">
    <property type="entry name" value="G_glu_transpept"/>
    <property type="match status" value="1"/>
</dbReference>
<dbReference type="Gene3D" id="3.60.20.40">
    <property type="match status" value="1"/>
</dbReference>
<dbReference type="Gene3D" id="1.10.246.130">
    <property type="match status" value="1"/>
</dbReference>
<dbReference type="SUPFAM" id="SSF56235">
    <property type="entry name" value="N-terminal nucleophile aminohydrolases (Ntn hydrolases)"/>
    <property type="match status" value="1"/>
</dbReference>
<evidence type="ECO:0000313" key="2">
    <source>
        <dbReference type="RefSeq" id="XP_028033090.1"/>
    </source>
</evidence>
<keyword evidence="1" id="KW-1185">Reference proteome</keyword>
<gene>
    <name evidence="2" type="primary">LOC114245210</name>
</gene>
<evidence type="ECO:0000313" key="1">
    <source>
        <dbReference type="Proteomes" id="UP000504629"/>
    </source>
</evidence>
<dbReference type="InterPro" id="IPR043137">
    <property type="entry name" value="GGT_ssub_C"/>
</dbReference>
<dbReference type="InterPro" id="IPR052896">
    <property type="entry name" value="GGT-like_enzyme"/>
</dbReference>
<dbReference type="PANTHER" id="PTHR43881">
    <property type="entry name" value="GAMMA-GLUTAMYLTRANSPEPTIDASE (AFU_ORTHOLOGUE AFUA_4G13580)"/>
    <property type="match status" value="1"/>
</dbReference>
<name>A0A6J2JU19_BOMMA</name>
<dbReference type="AlphaFoldDB" id="A0A6J2JU19"/>
<dbReference type="PRINTS" id="PR01210">
    <property type="entry name" value="GGTRANSPTASE"/>
</dbReference>
<protein>
    <submittedName>
        <fullName evidence="2">Uncharacterized protein LOC114245210</fullName>
    </submittedName>
</protein>
<organism evidence="1 2">
    <name type="scientific">Bombyx mandarina</name>
    <name type="common">Wild silk moth</name>
    <name type="synonym">Wild silkworm</name>
    <dbReference type="NCBI Taxonomy" id="7092"/>
    <lineage>
        <taxon>Eukaryota</taxon>
        <taxon>Metazoa</taxon>
        <taxon>Ecdysozoa</taxon>
        <taxon>Arthropoda</taxon>
        <taxon>Hexapoda</taxon>
        <taxon>Insecta</taxon>
        <taxon>Pterygota</taxon>
        <taxon>Neoptera</taxon>
        <taxon>Endopterygota</taxon>
        <taxon>Lepidoptera</taxon>
        <taxon>Glossata</taxon>
        <taxon>Ditrysia</taxon>
        <taxon>Bombycoidea</taxon>
        <taxon>Bombycidae</taxon>
        <taxon>Bombycinae</taxon>
        <taxon>Bombyx</taxon>
    </lineage>
</organism>
<proteinExistence type="predicted"/>
<dbReference type="RefSeq" id="XP_028033090.1">
    <property type="nucleotide sequence ID" value="XM_028177289.1"/>
</dbReference>
<accession>A0A6J2JU19</accession>
<dbReference type="Proteomes" id="UP000504629">
    <property type="component" value="Unplaced"/>
</dbReference>
<reference evidence="2" key="1">
    <citation type="submission" date="2025-08" db="UniProtKB">
        <authorList>
            <consortium name="RefSeq"/>
        </authorList>
    </citation>
    <scope>IDENTIFICATION</scope>
    <source>
        <tissue evidence="2">Silk gland</tissue>
    </source>
</reference>
<sequence>MQSKYAPQGMVVAPHHLATQSAIDILREGGTAIEAMVAAAATISVVYPHMNSIGGDSFWLIVPPHGDPIAIEASGTPGSLATEDFFKGYDKIPYLGPKAAITVAGAVGGWQEALNYVTENGYQRISVSRLLADAIRYAEEGVSVTQSYISNLEKFKDLNVSSEFRRIYLFDGNNPKVGDILYQKELSTTLRRLAENGLNSFYKGELARTIAEDMATVGMPITESDLQNFTAIRKTPLRLLLKQGEVFNLPPPTQGLVSLNILGVLEKLNIDGKNEGELVHATVEATKQAFEMRNDYITDPKYMKIDPNSLLTSQHLSKVASKISLDRAASVGQGKGPGDTIWMGAMDSKGFSVSFIQSVYHEFGSTVVLPKTGILWQNRGVSFTLEKDKLLTLQPGKKPFHTLNLATARLNDGRVMIFGTRGGDGQPQTQSAIFYRHVVQGLNLQAAVSAPRWLYGRIAGDAEDTLKIESRFSEETVNYLKERGHDVEILPEFSEKVGHAGALVRHPNGVMEGAFDPRCDGSASGF</sequence>
<dbReference type="InterPro" id="IPR043138">
    <property type="entry name" value="GGT_lsub"/>
</dbReference>
<dbReference type="InterPro" id="IPR029055">
    <property type="entry name" value="Ntn_hydrolases_N"/>
</dbReference>
<dbReference type="GeneID" id="114245210"/>
<dbReference type="OrthoDB" id="2015213at2759"/>
<dbReference type="PANTHER" id="PTHR43881:SF5">
    <property type="entry name" value="GAMMA-GLUTAMYLTRANSPEPTIDASE"/>
    <property type="match status" value="1"/>
</dbReference>
<dbReference type="KEGG" id="bman:114245210"/>